<proteinExistence type="predicted"/>
<accession>A0A951J2V8</accession>
<organism evidence="1 2">
    <name type="scientific">Arthrospiribacter ruber</name>
    <dbReference type="NCBI Taxonomy" id="2487934"/>
    <lineage>
        <taxon>Bacteria</taxon>
        <taxon>Pseudomonadati</taxon>
        <taxon>Bacteroidota</taxon>
        <taxon>Cytophagia</taxon>
        <taxon>Cytophagales</taxon>
        <taxon>Cyclobacteriaceae</taxon>
        <taxon>Arthrospiribacter</taxon>
    </lineage>
</organism>
<name>A0A951J2V8_9BACT</name>
<dbReference type="AlphaFoldDB" id="A0A951J2V8"/>
<gene>
    <name evidence="1" type="ORF">EGN73_18870</name>
</gene>
<dbReference type="PROSITE" id="PS51257">
    <property type="entry name" value="PROKAR_LIPOPROTEIN"/>
    <property type="match status" value="1"/>
</dbReference>
<keyword evidence="2" id="KW-1185">Reference proteome</keyword>
<evidence type="ECO:0000313" key="1">
    <source>
        <dbReference type="EMBL" id="MBW3469862.1"/>
    </source>
</evidence>
<sequence length="174" mass="19012">MKISKILVLLIGLVLIIGSCTEKDTNVEENLVDLNFVSVNLPGEIQFKHENLKISEIEIDEEIFEIHSIDSNGEVVKGFIKFVIPDIEDEKLILLEVTNNILDQTILDEDFFLAFSEDLNGGIITRIQSSCVASCHSTFTDGDGNKIKGRGGCKAQCWAGAVATVAATVIIAIM</sequence>
<evidence type="ECO:0008006" key="3">
    <source>
        <dbReference type="Google" id="ProtNLM"/>
    </source>
</evidence>
<reference evidence="1 2" key="1">
    <citation type="journal article" date="2020" name="Syst. Appl. Microbiol.">
        <title>Arthrospiribacter ruber gen. nov., sp. nov., a novel bacterium isolated from Arthrospira cultures.</title>
        <authorList>
            <person name="Waleron M."/>
            <person name="Misztak A."/>
            <person name="Waleron M.M."/>
            <person name="Furmaniak M."/>
            <person name="Mrozik A."/>
            <person name="Waleron K."/>
        </authorList>
    </citation>
    <scope>NUCLEOTIDE SEQUENCE [LARGE SCALE GENOMIC DNA]</scope>
    <source>
        <strain evidence="1 2">DPMB0001</strain>
    </source>
</reference>
<dbReference type="RefSeq" id="WP_219293254.1">
    <property type="nucleotide sequence ID" value="NZ_RPHB01000010.1"/>
</dbReference>
<dbReference type="Proteomes" id="UP000727490">
    <property type="component" value="Unassembled WGS sequence"/>
</dbReference>
<protein>
    <recommendedName>
        <fullName evidence="3">Lipoprotein</fullName>
    </recommendedName>
</protein>
<evidence type="ECO:0000313" key="2">
    <source>
        <dbReference type="Proteomes" id="UP000727490"/>
    </source>
</evidence>
<dbReference type="EMBL" id="RPHB01000010">
    <property type="protein sequence ID" value="MBW3469862.1"/>
    <property type="molecule type" value="Genomic_DNA"/>
</dbReference>
<comment type="caution">
    <text evidence="1">The sequence shown here is derived from an EMBL/GenBank/DDBJ whole genome shotgun (WGS) entry which is preliminary data.</text>
</comment>